<reference evidence="2 3" key="1">
    <citation type="submission" date="2013-03" db="EMBL/GenBank/DDBJ databases">
        <title>The Genome Sequence of Phialophora europaea CBS 101466.</title>
        <authorList>
            <consortium name="The Broad Institute Genomics Platform"/>
            <person name="Cuomo C."/>
            <person name="de Hoog S."/>
            <person name="Gorbushina A."/>
            <person name="Walker B."/>
            <person name="Young S.K."/>
            <person name="Zeng Q."/>
            <person name="Gargeya S."/>
            <person name="Fitzgerald M."/>
            <person name="Haas B."/>
            <person name="Abouelleil A."/>
            <person name="Allen A.W."/>
            <person name="Alvarado L."/>
            <person name="Arachchi H.M."/>
            <person name="Berlin A.M."/>
            <person name="Chapman S.B."/>
            <person name="Gainer-Dewar J."/>
            <person name="Goldberg J."/>
            <person name="Griggs A."/>
            <person name="Gujja S."/>
            <person name="Hansen M."/>
            <person name="Howarth C."/>
            <person name="Imamovic A."/>
            <person name="Ireland A."/>
            <person name="Larimer J."/>
            <person name="McCowan C."/>
            <person name="Murphy C."/>
            <person name="Pearson M."/>
            <person name="Poon T.W."/>
            <person name="Priest M."/>
            <person name="Roberts A."/>
            <person name="Saif S."/>
            <person name="Shea T."/>
            <person name="Sisk P."/>
            <person name="Sykes S."/>
            <person name="Wortman J."/>
            <person name="Nusbaum C."/>
            <person name="Birren B."/>
        </authorList>
    </citation>
    <scope>NUCLEOTIDE SEQUENCE [LARGE SCALE GENOMIC DNA]</scope>
    <source>
        <strain evidence="2 3">CBS 101466</strain>
    </source>
</reference>
<dbReference type="SUPFAM" id="SSF54909">
    <property type="entry name" value="Dimeric alpha+beta barrel"/>
    <property type="match status" value="1"/>
</dbReference>
<dbReference type="Pfam" id="PF03992">
    <property type="entry name" value="ABM"/>
    <property type="match status" value="1"/>
</dbReference>
<organism evidence="2 3">
    <name type="scientific">Cyphellophora europaea (strain CBS 101466)</name>
    <name type="common">Phialophora europaea</name>
    <dbReference type="NCBI Taxonomy" id="1220924"/>
    <lineage>
        <taxon>Eukaryota</taxon>
        <taxon>Fungi</taxon>
        <taxon>Dikarya</taxon>
        <taxon>Ascomycota</taxon>
        <taxon>Pezizomycotina</taxon>
        <taxon>Eurotiomycetes</taxon>
        <taxon>Chaetothyriomycetidae</taxon>
        <taxon>Chaetothyriales</taxon>
        <taxon>Cyphellophoraceae</taxon>
        <taxon>Cyphellophora</taxon>
    </lineage>
</organism>
<sequence length="259" mass="29177">MSYALISFIHPWSESKADRLQQLLPAARDYYLSPESLCSTWTYFTPSTRAKAPFQQLSAAPASTSGSGRPLLIGNIEIYDGKEGADRQLKKDWFKAFHKAVEQESLYAREPEIGVWTPVGGFVAREARQVHREGTVVMLARFECKDGGKSKAAVVDALSRFAAWVKDNESATYTYSVMVRRTKGENNEVIMFERYRDAKAIMEHGGRPQFKAMFKEILPHIQAKKTKMAEWEEVDYAFVGSEVGKPGKGQEKVQLPAKL</sequence>
<protein>
    <recommendedName>
        <fullName evidence="1">ABM domain-containing protein</fullName>
    </recommendedName>
</protein>
<dbReference type="VEuPathDB" id="FungiDB:HMPREF1541_04734"/>
<proteinExistence type="predicted"/>
<dbReference type="Proteomes" id="UP000030752">
    <property type="component" value="Unassembled WGS sequence"/>
</dbReference>
<accession>W2RVJ8</accession>
<dbReference type="STRING" id="1220924.W2RVJ8"/>
<dbReference type="HOGENOM" id="CLU_1323635_0_0_1"/>
<dbReference type="OrthoDB" id="10011777at2759"/>
<dbReference type="GeneID" id="19972073"/>
<dbReference type="Gene3D" id="3.30.70.100">
    <property type="match status" value="1"/>
</dbReference>
<feature type="domain" description="ABM" evidence="1">
    <location>
        <begin position="136"/>
        <end position="231"/>
    </location>
</feature>
<dbReference type="PANTHER" id="PTHR40624">
    <property type="entry name" value="BIOSYNTHESIS MONOOXYGENASE, PUTATIVE (AFU_ORTHOLOGUE AFUA_1G12025)-RELATED"/>
    <property type="match status" value="1"/>
</dbReference>
<evidence type="ECO:0000313" key="3">
    <source>
        <dbReference type="Proteomes" id="UP000030752"/>
    </source>
</evidence>
<dbReference type="InParanoid" id="W2RVJ8"/>
<keyword evidence="3" id="KW-1185">Reference proteome</keyword>
<dbReference type="EMBL" id="KB822720">
    <property type="protein sequence ID" value="ETN40457.1"/>
    <property type="molecule type" value="Genomic_DNA"/>
</dbReference>
<dbReference type="eggNOG" id="ENOG502STIP">
    <property type="taxonomic scope" value="Eukaryota"/>
</dbReference>
<name>W2RVJ8_CYPE1</name>
<dbReference type="PANTHER" id="PTHR40624:SF1">
    <property type="entry name" value="BIOSYNTHESIS MONOOXYGENASE, PUTATIVE (AFU_ORTHOLOGUE AFUA_1G12025)-RELATED"/>
    <property type="match status" value="1"/>
</dbReference>
<evidence type="ECO:0000313" key="2">
    <source>
        <dbReference type="EMBL" id="ETN40457.1"/>
    </source>
</evidence>
<evidence type="ECO:0000259" key="1">
    <source>
        <dbReference type="PROSITE" id="PS51725"/>
    </source>
</evidence>
<dbReference type="AlphaFoldDB" id="W2RVJ8"/>
<dbReference type="InterPro" id="IPR011008">
    <property type="entry name" value="Dimeric_a/b-barrel"/>
</dbReference>
<dbReference type="PROSITE" id="PS51725">
    <property type="entry name" value="ABM"/>
    <property type="match status" value="1"/>
</dbReference>
<dbReference type="RefSeq" id="XP_008717300.1">
    <property type="nucleotide sequence ID" value="XM_008719078.1"/>
</dbReference>
<gene>
    <name evidence="2" type="ORF">HMPREF1541_04734</name>
</gene>
<dbReference type="InterPro" id="IPR007138">
    <property type="entry name" value="ABM_dom"/>
</dbReference>